<dbReference type="EMBL" id="CP011267">
    <property type="protein sequence ID" value="AKG91623.1"/>
    <property type="molecule type" value="Genomic_DNA"/>
</dbReference>
<accession>A0A0F7IFI1</accession>
<keyword evidence="1" id="KW-0175">Coiled coil</keyword>
<dbReference type="Proteomes" id="UP000034723">
    <property type="component" value="Chromosome"/>
</dbReference>
<proteinExistence type="predicted"/>
<reference evidence="2 3" key="1">
    <citation type="submission" date="2015-04" db="EMBL/GenBank/DDBJ databases">
        <title>The complete genome sequence of the hyperthermophilic, obligate iron-reducing archaeon Geoglobus ahangari strain 234T.</title>
        <authorList>
            <person name="Manzella M.P."/>
            <person name="Holmes D.E."/>
            <person name="Rocheleau J.M."/>
            <person name="Chung A."/>
            <person name="Reguera G."/>
            <person name="Kashefi K."/>
        </authorList>
    </citation>
    <scope>NUCLEOTIDE SEQUENCE [LARGE SCALE GENOMIC DNA]</scope>
    <source>
        <strain evidence="2 3">234</strain>
    </source>
</reference>
<dbReference type="RefSeq" id="WP_048095124.1">
    <property type="nucleotide sequence ID" value="NZ_CP011267.1"/>
</dbReference>
<dbReference type="GeneID" id="24803631"/>
<dbReference type="KEGG" id="gah:GAH_01057"/>
<organism evidence="2 3">
    <name type="scientific">Geoglobus ahangari</name>
    <dbReference type="NCBI Taxonomy" id="113653"/>
    <lineage>
        <taxon>Archaea</taxon>
        <taxon>Methanobacteriati</taxon>
        <taxon>Methanobacteriota</taxon>
        <taxon>Archaeoglobi</taxon>
        <taxon>Archaeoglobales</taxon>
        <taxon>Archaeoglobaceae</taxon>
        <taxon>Geoglobus</taxon>
    </lineage>
</organism>
<keyword evidence="3" id="KW-1185">Reference proteome</keyword>
<dbReference type="InParanoid" id="A0A0F7IFI1"/>
<sequence length="116" mass="13530">MSDRDLIIERLEKKLAEKEKEIRELRKVAGMSIEELKSEIIREISEELGKLKALEAKVAELNKTVESLMNEVLYLKAEIAKSEPKSRDIREISEITEREEKVEERKDSEDEIIVCD</sequence>
<dbReference type="HOGENOM" id="CLU_158385_0_0_2"/>
<evidence type="ECO:0000313" key="3">
    <source>
        <dbReference type="Proteomes" id="UP000034723"/>
    </source>
</evidence>
<dbReference type="AlphaFoldDB" id="A0A0F7IFI1"/>
<name>A0A0F7IFI1_9EURY</name>
<feature type="coiled-coil region" evidence="1">
    <location>
        <begin position="1"/>
        <end position="78"/>
    </location>
</feature>
<protein>
    <submittedName>
        <fullName evidence="2">Uncharacterized protein</fullName>
    </submittedName>
</protein>
<dbReference type="STRING" id="113653.GAH_01057"/>
<gene>
    <name evidence="2" type="ORF">GAH_01057</name>
</gene>
<evidence type="ECO:0000313" key="2">
    <source>
        <dbReference type="EMBL" id="AKG91623.1"/>
    </source>
</evidence>
<evidence type="ECO:0000256" key="1">
    <source>
        <dbReference type="SAM" id="Coils"/>
    </source>
</evidence>